<dbReference type="Proteomes" id="UP000600247">
    <property type="component" value="Unassembled WGS sequence"/>
</dbReference>
<protein>
    <recommendedName>
        <fullName evidence="4">DUF445 domain-containing protein</fullName>
    </recommendedName>
</protein>
<dbReference type="RefSeq" id="WP_188890735.1">
    <property type="nucleotide sequence ID" value="NZ_BMHY01000007.1"/>
</dbReference>
<feature type="transmembrane region" description="Helical" evidence="1">
    <location>
        <begin position="6"/>
        <end position="25"/>
    </location>
</feature>
<dbReference type="InterPro" id="IPR007383">
    <property type="entry name" value="DUF445"/>
</dbReference>
<dbReference type="PANTHER" id="PTHR38442:SF1">
    <property type="entry name" value="INNER MEMBRANE PROTEIN"/>
    <property type="match status" value="1"/>
</dbReference>
<keyword evidence="1" id="KW-1133">Transmembrane helix</keyword>
<proteinExistence type="predicted"/>
<evidence type="ECO:0000313" key="3">
    <source>
        <dbReference type="Proteomes" id="UP000600247"/>
    </source>
</evidence>
<organism evidence="2 3">
    <name type="scientific">Paenibacillus radicis</name>
    <name type="common">ex Gao et al. 2016</name>
    <dbReference type="NCBI Taxonomy" id="1737354"/>
    <lineage>
        <taxon>Bacteria</taxon>
        <taxon>Bacillati</taxon>
        <taxon>Bacillota</taxon>
        <taxon>Bacilli</taxon>
        <taxon>Bacillales</taxon>
        <taxon>Paenibacillaceae</taxon>
        <taxon>Paenibacillus</taxon>
    </lineage>
</organism>
<dbReference type="GO" id="GO:0005886">
    <property type="term" value="C:plasma membrane"/>
    <property type="evidence" value="ECO:0007669"/>
    <property type="project" value="TreeGrafter"/>
</dbReference>
<dbReference type="PANTHER" id="PTHR38442">
    <property type="entry name" value="INNER MEMBRANE PROTEIN-RELATED"/>
    <property type="match status" value="1"/>
</dbReference>
<name>A0A917M422_9BACL</name>
<keyword evidence="1" id="KW-0812">Transmembrane</keyword>
<accession>A0A917M422</accession>
<dbReference type="AlphaFoldDB" id="A0A917M422"/>
<reference evidence="2 3" key="1">
    <citation type="journal article" date="2014" name="Int. J. Syst. Evol. Microbiol.">
        <title>Complete genome sequence of Corynebacterium casei LMG S-19264T (=DSM 44701T), isolated from a smear-ripened cheese.</title>
        <authorList>
            <consortium name="US DOE Joint Genome Institute (JGI-PGF)"/>
            <person name="Walter F."/>
            <person name="Albersmeier A."/>
            <person name="Kalinowski J."/>
            <person name="Ruckert C."/>
        </authorList>
    </citation>
    <scope>NUCLEOTIDE SEQUENCE [LARGE SCALE GENOMIC DNA]</scope>
    <source>
        <strain evidence="2 3">CGMCC 1.15286</strain>
    </source>
</reference>
<dbReference type="Pfam" id="PF04286">
    <property type="entry name" value="DUF445"/>
    <property type="match status" value="1"/>
</dbReference>
<evidence type="ECO:0000313" key="2">
    <source>
        <dbReference type="EMBL" id="GGG77468.1"/>
    </source>
</evidence>
<dbReference type="EMBL" id="BMHY01000007">
    <property type="protein sequence ID" value="GGG77468.1"/>
    <property type="molecule type" value="Genomic_DNA"/>
</dbReference>
<keyword evidence="3" id="KW-1185">Reference proteome</keyword>
<keyword evidence="1" id="KW-0472">Membrane</keyword>
<evidence type="ECO:0000256" key="1">
    <source>
        <dbReference type="SAM" id="Phobius"/>
    </source>
</evidence>
<gene>
    <name evidence="2" type="ORF">GCM10010918_37700</name>
</gene>
<sequence>MRTRYIATISLAAMGAGFIVTKYMLPDAGWSRMLESGFEAGLVGGIADWFAVTALFRHPFGIPIPHTSLLLKNRNKIVNSLISAMENELLNKDSISRKLSELKLFNGLASGAVRLIGKRKTRLSLVQFAQTSLDRLPLERFSGIIRGFVADYVRKQDIRPIVQKLTDKFAHDSWDEKALDYLLGAGKQWVSKRETEQLLGKLAHSKLEELQVGGFMGFAVQAFIGFMSPEKLGPMVQNMLLSAIRDLSQPGSENRVKLLNEVKSAVEKLHENEALMEQLKQWLESGADSVELERFIHLRLEELRQLLLDKLEEEYSRGGRNVVKGVRYLTDRAKEKEELLQQWERSILDYAVHFIERNHYRIGMLVRDNLDKMDDKALVEMLEQKIGNDLQWIRVNGAICGFAVGIVLSFF</sequence>
<evidence type="ECO:0008006" key="4">
    <source>
        <dbReference type="Google" id="ProtNLM"/>
    </source>
</evidence>
<comment type="caution">
    <text evidence="2">The sequence shown here is derived from an EMBL/GenBank/DDBJ whole genome shotgun (WGS) entry which is preliminary data.</text>
</comment>